<organism evidence="2 3">
    <name type="scientific">Strongyloides papillosus</name>
    <name type="common">Intestinal threadworm</name>
    <dbReference type="NCBI Taxonomy" id="174720"/>
    <lineage>
        <taxon>Eukaryota</taxon>
        <taxon>Metazoa</taxon>
        <taxon>Ecdysozoa</taxon>
        <taxon>Nematoda</taxon>
        <taxon>Chromadorea</taxon>
        <taxon>Rhabditida</taxon>
        <taxon>Tylenchina</taxon>
        <taxon>Panagrolaimomorpha</taxon>
        <taxon>Strongyloidoidea</taxon>
        <taxon>Strongyloididae</taxon>
        <taxon>Strongyloides</taxon>
    </lineage>
</organism>
<dbReference type="WBParaSite" id="SPAL_0001202000.1">
    <property type="protein sequence ID" value="SPAL_0001202000.1"/>
    <property type="gene ID" value="SPAL_0001202000"/>
</dbReference>
<evidence type="ECO:0000256" key="1">
    <source>
        <dbReference type="SAM" id="MobiDB-lite"/>
    </source>
</evidence>
<feature type="region of interest" description="Disordered" evidence="1">
    <location>
        <begin position="23"/>
        <end position="73"/>
    </location>
</feature>
<proteinExistence type="predicted"/>
<evidence type="ECO:0000313" key="2">
    <source>
        <dbReference type="Proteomes" id="UP000046392"/>
    </source>
</evidence>
<protein>
    <submittedName>
        <fullName evidence="3">Ovule protein</fullName>
    </submittedName>
</protein>
<feature type="compositionally biased region" description="Basic and acidic residues" evidence="1">
    <location>
        <begin position="49"/>
        <end position="58"/>
    </location>
</feature>
<dbReference type="AlphaFoldDB" id="A0A0N5C201"/>
<keyword evidence="2" id="KW-1185">Reference proteome</keyword>
<reference evidence="3" key="1">
    <citation type="submission" date="2017-02" db="UniProtKB">
        <authorList>
            <consortium name="WormBaseParasite"/>
        </authorList>
    </citation>
    <scope>IDENTIFICATION</scope>
</reference>
<dbReference type="STRING" id="174720.A0A0N5C201"/>
<accession>A0A0N5C201</accession>
<evidence type="ECO:0000313" key="3">
    <source>
        <dbReference type="WBParaSite" id="SPAL_0001202000.1"/>
    </source>
</evidence>
<name>A0A0N5C201_STREA</name>
<dbReference type="Proteomes" id="UP000046392">
    <property type="component" value="Unplaced"/>
</dbReference>
<sequence length="73" mass="8266">MNGKRKRTEEDEDKEVDELTQQLRIMNDKHSKSKKHKPMFHGGGTMDGNVEKSSDSRDYITVPDEVSSEIGSA</sequence>